<dbReference type="PANTHER" id="PTHR28288">
    <property type="entry name" value="PROTEASE B INHIBITOR 2"/>
    <property type="match status" value="1"/>
</dbReference>
<dbReference type="Proteomes" id="UP001479436">
    <property type="component" value="Unassembled WGS sequence"/>
</dbReference>
<sequence>MSQAGDYIVMFNEGTPRSAIDDAASKIESQGGSIKHRYDAGIIGFAASIPDDHLSSLNVSEHVKLIEPDGEVTTCAKNLGIGK</sequence>
<protein>
    <recommendedName>
        <fullName evidence="2">Inhibitor I9 domain-containing protein</fullName>
    </recommendedName>
</protein>
<name>A0ABR2W200_9FUNG</name>
<evidence type="ECO:0000313" key="3">
    <source>
        <dbReference type="EMBL" id="KAK9717440.1"/>
    </source>
</evidence>
<comment type="similarity">
    <text evidence="1">Belongs to the protease inhibitor I9 family.</text>
</comment>
<gene>
    <name evidence="3" type="ORF">K7432_006197</name>
</gene>
<dbReference type="Gene3D" id="3.30.70.80">
    <property type="entry name" value="Peptidase S8 propeptide/proteinase inhibitor I9"/>
    <property type="match status" value="1"/>
</dbReference>
<dbReference type="SUPFAM" id="SSF54897">
    <property type="entry name" value="Protease propeptides/inhibitors"/>
    <property type="match status" value="1"/>
</dbReference>
<organism evidence="3 4">
    <name type="scientific">Basidiobolus ranarum</name>
    <dbReference type="NCBI Taxonomy" id="34480"/>
    <lineage>
        <taxon>Eukaryota</taxon>
        <taxon>Fungi</taxon>
        <taxon>Fungi incertae sedis</taxon>
        <taxon>Zoopagomycota</taxon>
        <taxon>Entomophthoromycotina</taxon>
        <taxon>Basidiobolomycetes</taxon>
        <taxon>Basidiobolales</taxon>
        <taxon>Basidiobolaceae</taxon>
        <taxon>Basidiobolus</taxon>
    </lineage>
</organism>
<dbReference type="InterPro" id="IPR052471">
    <property type="entry name" value="PBI_I9"/>
</dbReference>
<proteinExistence type="inferred from homology"/>
<dbReference type="Pfam" id="PF05922">
    <property type="entry name" value="Inhibitor_I9"/>
    <property type="match status" value="1"/>
</dbReference>
<evidence type="ECO:0000313" key="4">
    <source>
        <dbReference type="Proteomes" id="UP001479436"/>
    </source>
</evidence>
<comment type="caution">
    <text evidence="3">The sequence shown here is derived from an EMBL/GenBank/DDBJ whole genome shotgun (WGS) entry which is preliminary data.</text>
</comment>
<dbReference type="PANTHER" id="PTHR28288:SF2">
    <property type="entry name" value="PROTEASE B INHIBITOR 2"/>
    <property type="match status" value="1"/>
</dbReference>
<dbReference type="InterPro" id="IPR037045">
    <property type="entry name" value="S8pro/Inhibitor_I9_sf"/>
</dbReference>
<accession>A0ABR2W200</accession>
<feature type="domain" description="Inhibitor I9" evidence="2">
    <location>
        <begin position="7"/>
        <end position="74"/>
    </location>
</feature>
<dbReference type="EMBL" id="JASJQH010007142">
    <property type="protein sequence ID" value="KAK9717440.1"/>
    <property type="molecule type" value="Genomic_DNA"/>
</dbReference>
<reference evidence="3 4" key="1">
    <citation type="submission" date="2023-04" db="EMBL/GenBank/DDBJ databases">
        <title>Genome of Basidiobolus ranarum AG-B5.</title>
        <authorList>
            <person name="Stajich J.E."/>
            <person name="Carter-House D."/>
            <person name="Gryganskyi A."/>
        </authorList>
    </citation>
    <scope>NUCLEOTIDE SEQUENCE [LARGE SCALE GENOMIC DNA]</scope>
    <source>
        <strain evidence="3 4">AG-B5</strain>
    </source>
</reference>
<keyword evidence="4" id="KW-1185">Reference proteome</keyword>
<evidence type="ECO:0000256" key="1">
    <source>
        <dbReference type="ARBA" id="ARBA00038069"/>
    </source>
</evidence>
<evidence type="ECO:0000259" key="2">
    <source>
        <dbReference type="Pfam" id="PF05922"/>
    </source>
</evidence>
<dbReference type="InterPro" id="IPR010259">
    <property type="entry name" value="S8pro/Inhibitor_I9"/>
</dbReference>